<dbReference type="AlphaFoldDB" id="A0A2U8E0H2"/>
<name>A0A2U8E0H2_9BACT</name>
<gene>
    <name evidence="1" type="ORF">CKA38_02815</name>
</gene>
<accession>A0A2U8E0H2</accession>
<dbReference type="Proteomes" id="UP000244896">
    <property type="component" value="Chromosome"/>
</dbReference>
<dbReference type="KEGG" id="elut:CKA38_02815"/>
<protein>
    <submittedName>
        <fullName evidence="1">Uncharacterized protein</fullName>
    </submittedName>
</protein>
<proteinExistence type="predicted"/>
<evidence type="ECO:0000313" key="2">
    <source>
        <dbReference type="Proteomes" id="UP000244896"/>
    </source>
</evidence>
<keyword evidence="2" id="KW-1185">Reference proteome</keyword>
<dbReference type="EMBL" id="CP023004">
    <property type="protein sequence ID" value="AWI08330.1"/>
    <property type="molecule type" value="Genomic_DNA"/>
</dbReference>
<organism evidence="1 2">
    <name type="scientific">Ereboglobus luteus</name>
    <dbReference type="NCBI Taxonomy" id="1796921"/>
    <lineage>
        <taxon>Bacteria</taxon>
        <taxon>Pseudomonadati</taxon>
        <taxon>Verrucomicrobiota</taxon>
        <taxon>Opitutia</taxon>
        <taxon>Opitutales</taxon>
        <taxon>Opitutaceae</taxon>
        <taxon>Ereboglobus</taxon>
    </lineage>
</organism>
<sequence>MLQRLIQARAVLAWFSQLNKAEIGPDAVTLQLREESNAAIAFVGGKEGHQILSRAKNIESEIYRIVGALVPPSEQEIEGEIIEPYRLFDIIDRFRIKTTSADHSLSAELLRPLVILDDAHLLSTGQLNQLKTWLIRRELTLGRWILSRLDVLQPKELFDSLSIIDSDVNMPGITAERDLIRINLQNAKRTEGRKTFRSMAKEMSRKYLSQMPIFKQNNITTLDSMLPESITPLLQTQCKKLKEAVEKFADRSRISETRLAEYEKMTGDWLEKRHENSFELRWAMVRVLIHRHIKRVPQMSLLPEEDIEPNRPIIPDLGVYDGARIHLLSEFERPYYVGLDALSDAASENAETFLRLASHLVDASENLLIKQRSGALQAKDQHKLLVERAKQIIDSWAFPEHRRVRALSEWIADRCIGRTQELNAPLDHGANAFGIPQADFDHMDDNYPYLATVLKFAVAYNALSLVPNYECKKKQWCLIELGGVFIVRSGLPFKRGGFVEGTAIDLEKQLQSTKP</sequence>
<evidence type="ECO:0000313" key="1">
    <source>
        <dbReference type="EMBL" id="AWI08330.1"/>
    </source>
</evidence>
<reference evidence="1 2" key="1">
    <citation type="journal article" date="2018" name="Syst. Appl. Microbiol.">
        <title>Ereboglobus luteus gen. nov. sp. nov. from cockroach guts, and new insights into the oxygen relationship of the genera Opitutus and Didymococcus (Verrucomicrobia: Opitutaceae).</title>
        <authorList>
            <person name="Tegtmeier D."/>
            <person name="Belitz A."/>
            <person name="Radek R."/>
            <person name="Heimerl T."/>
            <person name="Brune A."/>
        </authorList>
    </citation>
    <scope>NUCLEOTIDE SEQUENCE [LARGE SCALE GENOMIC DNA]</scope>
    <source>
        <strain evidence="1 2">Ho45</strain>
    </source>
</reference>